<dbReference type="FunFam" id="1.10.1040.10:FF:000017">
    <property type="entry name" value="2-dehydropantoate 2-reductase"/>
    <property type="match status" value="1"/>
</dbReference>
<dbReference type="InterPro" id="IPR013328">
    <property type="entry name" value="6PGD_dom2"/>
</dbReference>
<dbReference type="InterPro" id="IPR013332">
    <property type="entry name" value="KPR_N"/>
</dbReference>
<sequence>MKIAVMGAGAVGCYYGGMLARAGHEVVLIGRARHVDAVRRRGLVLDTLSFKEHVAMAASTDARDIAGASLVLFCVKSTDTETGAAQMAPHLADDALVLSLQNGVDNTERLRASLKQEVGAAVVYVATEMAGPGHVQHHGRGELVIGPSARSDELVAMFGQAGVPVQVSDNVAGTLWAKLILNCAYNAMSAITQIPYGALVQGQGVWDVMRDAANECLAVARAEGVTVPGDPWAAVERIAATMPTQFSSTAQDLARGKPSEIDHLNGFVVRKGQALGVPTPVNRVLHTLVKLLEGKLTPTAPAPESGS</sequence>
<comment type="similarity">
    <text evidence="2 10">Belongs to the ketopantoate reductase family.</text>
</comment>
<dbReference type="RefSeq" id="WP_124538253.1">
    <property type="nucleotide sequence ID" value="NZ_QUSW01000001.1"/>
</dbReference>
<dbReference type="InterPro" id="IPR008927">
    <property type="entry name" value="6-PGluconate_DH-like_C_sf"/>
</dbReference>
<keyword evidence="5 10" id="KW-0566">Pantothenate biosynthesis</keyword>
<comment type="caution">
    <text evidence="13">The sequence shown here is derived from an EMBL/GenBank/DDBJ whole genome shotgun (WGS) entry which is preliminary data.</text>
</comment>
<dbReference type="GO" id="GO:0008677">
    <property type="term" value="F:2-dehydropantoate 2-reductase activity"/>
    <property type="evidence" value="ECO:0007669"/>
    <property type="project" value="UniProtKB-EC"/>
</dbReference>
<comment type="catalytic activity">
    <reaction evidence="9 10">
        <text>(R)-pantoate + NADP(+) = 2-dehydropantoate + NADPH + H(+)</text>
        <dbReference type="Rhea" id="RHEA:16233"/>
        <dbReference type="ChEBI" id="CHEBI:11561"/>
        <dbReference type="ChEBI" id="CHEBI:15378"/>
        <dbReference type="ChEBI" id="CHEBI:15980"/>
        <dbReference type="ChEBI" id="CHEBI:57783"/>
        <dbReference type="ChEBI" id="CHEBI:58349"/>
        <dbReference type="EC" id="1.1.1.169"/>
    </reaction>
</comment>
<dbReference type="InterPro" id="IPR050838">
    <property type="entry name" value="Ketopantoate_reductase"/>
</dbReference>
<protein>
    <recommendedName>
        <fullName evidence="4 10">2-dehydropantoate 2-reductase</fullName>
        <ecNumber evidence="3 10">1.1.1.169</ecNumber>
    </recommendedName>
    <alternativeName>
        <fullName evidence="8 10">Ketopantoate reductase</fullName>
    </alternativeName>
</protein>
<feature type="domain" description="Ketopantoate reductase N-terminal" evidence="11">
    <location>
        <begin position="3"/>
        <end position="148"/>
    </location>
</feature>
<evidence type="ECO:0000256" key="8">
    <source>
        <dbReference type="ARBA" id="ARBA00032024"/>
    </source>
</evidence>
<dbReference type="SUPFAM" id="SSF51735">
    <property type="entry name" value="NAD(P)-binding Rossmann-fold domains"/>
    <property type="match status" value="1"/>
</dbReference>
<evidence type="ECO:0000256" key="5">
    <source>
        <dbReference type="ARBA" id="ARBA00022655"/>
    </source>
</evidence>
<dbReference type="Pfam" id="PF02558">
    <property type="entry name" value="ApbA"/>
    <property type="match status" value="1"/>
</dbReference>
<dbReference type="SUPFAM" id="SSF48179">
    <property type="entry name" value="6-phosphogluconate dehydrogenase C-terminal domain-like"/>
    <property type="match status" value="1"/>
</dbReference>
<accession>A0A3N7HTG6</accession>
<evidence type="ECO:0000256" key="3">
    <source>
        <dbReference type="ARBA" id="ARBA00013014"/>
    </source>
</evidence>
<dbReference type="GO" id="GO:0050661">
    <property type="term" value="F:NADP binding"/>
    <property type="evidence" value="ECO:0007669"/>
    <property type="project" value="TreeGrafter"/>
</dbReference>
<keyword evidence="14" id="KW-1185">Reference proteome</keyword>
<keyword evidence="6 10" id="KW-0521">NADP</keyword>
<evidence type="ECO:0000259" key="12">
    <source>
        <dbReference type="Pfam" id="PF08546"/>
    </source>
</evidence>
<dbReference type="Gene3D" id="1.10.1040.10">
    <property type="entry name" value="N-(1-d-carboxylethyl)-l-norvaline Dehydrogenase, domain 2"/>
    <property type="match status" value="1"/>
</dbReference>
<dbReference type="InterPro" id="IPR013752">
    <property type="entry name" value="KPA_reductase"/>
</dbReference>
<dbReference type="GO" id="GO:0015940">
    <property type="term" value="P:pantothenate biosynthetic process"/>
    <property type="evidence" value="ECO:0007669"/>
    <property type="project" value="UniProtKB-UniPathway"/>
</dbReference>
<dbReference type="InterPro" id="IPR003710">
    <property type="entry name" value="ApbA"/>
</dbReference>
<dbReference type="EC" id="1.1.1.169" evidence="3 10"/>
<organism evidence="13 14">
    <name type="scientific">Piscinibacter terrae</name>
    <dbReference type="NCBI Taxonomy" id="2496871"/>
    <lineage>
        <taxon>Bacteria</taxon>
        <taxon>Pseudomonadati</taxon>
        <taxon>Pseudomonadota</taxon>
        <taxon>Betaproteobacteria</taxon>
        <taxon>Burkholderiales</taxon>
        <taxon>Sphaerotilaceae</taxon>
        <taxon>Piscinibacter</taxon>
    </lineage>
</organism>
<reference evidence="13 14" key="2">
    <citation type="submission" date="2018-12" db="EMBL/GenBank/DDBJ databases">
        <title>Rhizobacter gummiphilus sp. nov., a rubber-degrading bacterium isolated from the soil of a botanical garden in Japan.</title>
        <authorList>
            <person name="Shunsuke S.S."/>
        </authorList>
    </citation>
    <scope>NUCLEOTIDE SEQUENCE [LARGE SCALE GENOMIC DNA]</scope>
    <source>
        <strain evidence="13 14">S-16</strain>
    </source>
</reference>
<proteinExistence type="inferred from homology"/>
<evidence type="ECO:0000256" key="2">
    <source>
        <dbReference type="ARBA" id="ARBA00007870"/>
    </source>
</evidence>
<dbReference type="PANTHER" id="PTHR43765">
    <property type="entry name" value="2-DEHYDROPANTOATE 2-REDUCTASE-RELATED"/>
    <property type="match status" value="1"/>
</dbReference>
<comment type="pathway">
    <text evidence="1 10">Cofactor biosynthesis; (R)-pantothenate biosynthesis; (R)-pantoate from 3-methyl-2-oxobutanoate: step 2/2.</text>
</comment>
<reference evidence="13 14" key="1">
    <citation type="submission" date="2018-08" db="EMBL/GenBank/DDBJ databases">
        <authorList>
            <person name="Khan S.A."/>
            <person name="Jeon C.O."/>
            <person name="Chun B.H."/>
            <person name="Jeong S.E."/>
        </authorList>
    </citation>
    <scope>NUCLEOTIDE SEQUENCE [LARGE SCALE GENOMIC DNA]</scope>
    <source>
        <strain evidence="13 14">S-16</strain>
    </source>
</reference>
<dbReference type="NCBIfam" id="TIGR00745">
    <property type="entry name" value="apbA_panE"/>
    <property type="match status" value="1"/>
</dbReference>
<evidence type="ECO:0000256" key="1">
    <source>
        <dbReference type="ARBA" id="ARBA00004994"/>
    </source>
</evidence>
<evidence type="ECO:0000256" key="6">
    <source>
        <dbReference type="ARBA" id="ARBA00022857"/>
    </source>
</evidence>
<evidence type="ECO:0000313" key="14">
    <source>
        <dbReference type="Proteomes" id="UP000267464"/>
    </source>
</evidence>
<dbReference type="GO" id="GO:0005737">
    <property type="term" value="C:cytoplasm"/>
    <property type="evidence" value="ECO:0007669"/>
    <property type="project" value="TreeGrafter"/>
</dbReference>
<dbReference type="PANTHER" id="PTHR43765:SF2">
    <property type="entry name" value="2-DEHYDROPANTOATE 2-REDUCTASE"/>
    <property type="match status" value="1"/>
</dbReference>
<name>A0A3N7HTG6_9BURK</name>
<comment type="function">
    <text evidence="10">Catalyzes the NADPH-dependent reduction of ketopantoate into pantoic acid.</text>
</comment>
<dbReference type="EMBL" id="QUSW01000001">
    <property type="protein sequence ID" value="RQP25600.1"/>
    <property type="molecule type" value="Genomic_DNA"/>
</dbReference>
<dbReference type="AlphaFoldDB" id="A0A3N7HTG6"/>
<dbReference type="Proteomes" id="UP000267464">
    <property type="component" value="Unassembled WGS sequence"/>
</dbReference>
<evidence type="ECO:0000256" key="9">
    <source>
        <dbReference type="ARBA" id="ARBA00048793"/>
    </source>
</evidence>
<evidence type="ECO:0000313" key="13">
    <source>
        <dbReference type="EMBL" id="RQP25600.1"/>
    </source>
</evidence>
<dbReference type="Pfam" id="PF08546">
    <property type="entry name" value="ApbA_C"/>
    <property type="match status" value="1"/>
</dbReference>
<dbReference type="OrthoDB" id="8555723at2"/>
<evidence type="ECO:0000256" key="10">
    <source>
        <dbReference type="RuleBase" id="RU362068"/>
    </source>
</evidence>
<keyword evidence="7 10" id="KW-0560">Oxidoreductase</keyword>
<dbReference type="Gene3D" id="3.40.50.720">
    <property type="entry name" value="NAD(P)-binding Rossmann-like Domain"/>
    <property type="match status" value="1"/>
</dbReference>
<evidence type="ECO:0000259" key="11">
    <source>
        <dbReference type="Pfam" id="PF02558"/>
    </source>
</evidence>
<evidence type="ECO:0000256" key="7">
    <source>
        <dbReference type="ARBA" id="ARBA00023002"/>
    </source>
</evidence>
<dbReference type="InterPro" id="IPR036291">
    <property type="entry name" value="NAD(P)-bd_dom_sf"/>
</dbReference>
<dbReference type="UniPathway" id="UPA00028">
    <property type="reaction ID" value="UER00004"/>
</dbReference>
<gene>
    <name evidence="13" type="ORF">DZC73_00525</name>
</gene>
<evidence type="ECO:0000256" key="4">
    <source>
        <dbReference type="ARBA" id="ARBA00019465"/>
    </source>
</evidence>
<feature type="domain" description="Ketopantoate reductase C-terminal" evidence="12">
    <location>
        <begin position="170"/>
        <end position="293"/>
    </location>
</feature>